<dbReference type="SFLD" id="SFLDS00029">
    <property type="entry name" value="Radical_SAM"/>
    <property type="match status" value="1"/>
</dbReference>
<dbReference type="EMBL" id="JAPDRL010000012">
    <property type="protein sequence ID" value="KAJ9667467.1"/>
    <property type="molecule type" value="Genomic_DNA"/>
</dbReference>
<reference evidence="9" key="1">
    <citation type="submission" date="2022-10" db="EMBL/GenBank/DDBJ databases">
        <title>Culturing micro-colonial fungi from biological soil crusts in the Mojave desert and describing Neophaeococcomyces mojavensis, and introducing the new genera and species Taxawa tesnikishii.</title>
        <authorList>
            <person name="Kurbessoian T."/>
            <person name="Stajich J.E."/>
        </authorList>
    </citation>
    <scope>NUCLEOTIDE SEQUENCE</scope>
    <source>
        <strain evidence="9">TK_1</strain>
    </source>
</reference>
<keyword evidence="2" id="KW-0004">4Fe-4S</keyword>
<evidence type="ECO:0000256" key="4">
    <source>
        <dbReference type="ARBA" id="ARBA00022723"/>
    </source>
</evidence>
<dbReference type="InterPro" id="IPR001680">
    <property type="entry name" value="WD40_rpt"/>
</dbReference>
<keyword evidence="6" id="KW-0411">Iron-sulfur</keyword>
<organism evidence="9 10">
    <name type="scientific">Coniosporium apollinis</name>
    <dbReference type="NCBI Taxonomy" id="61459"/>
    <lineage>
        <taxon>Eukaryota</taxon>
        <taxon>Fungi</taxon>
        <taxon>Dikarya</taxon>
        <taxon>Ascomycota</taxon>
        <taxon>Pezizomycotina</taxon>
        <taxon>Dothideomycetes</taxon>
        <taxon>Dothideomycetes incertae sedis</taxon>
        <taxon>Coniosporium</taxon>
    </lineage>
</organism>
<comment type="caution">
    <text evidence="9">The sequence shown here is derived from an EMBL/GenBank/DDBJ whole genome shotgun (WGS) entry which is preliminary data.</text>
</comment>
<evidence type="ECO:0000256" key="6">
    <source>
        <dbReference type="ARBA" id="ARBA00023014"/>
    </source>
</evidence>
<sequence>MEDSELRQAADALLQKLQQAQVVPSGGTDREEEDIQLMELMELSKMPQPECVASTGSLYRSPVRDPTIAREVGAGASNHFKSAQWSPDGTCIMTNSADNHLRTFVLPTDLLTEPTIHALAPYASLHQQVYAYAPHPLFSLSDLSSTLVLSSHRDLPLRLYNALAFDAGMVASYPHVNPLTEEYILTHSLVWTSSGTHFMTGSEHQLSVFDISRDGEGPVTRHFAGSSKYKAKNALGGMRGIVSALDISCEGYLAAGTFARNIALFGDEGREECFSCFSVAGFSDKDEKISGTGITQVKWSPCGRYLYVAERKSNGVLVYDIRVAGKRLGWLAGRKSNTNQRMGIDVIATAEGHEVWAGGIDGKVRVWSNPTDVDGEQRPGFEWQAHEGKTSRADLRRCGMLTRCGTDAVSSVIVHQSGSVIATCSGQRHSPSTVAHEPIPASIGTVVIAPLSSVSALAESTVMALANVLEHHPVVSALVLIVIPSLIWLITHGRFAPRPPKDAPISVNYHFTRQCNKTCSFCFHTATTSHKMSEHQAKAGLRLLKEVSMQKINFAGGEPFLYKPFLGHMIEFCKMQLKLDSVSIVTNGSLITQKWLESYGKYGNNVEQLFRIKELNFEEDMVATVEQLNPFRWKAFQVLMVAGENDSETTLRDVRKFQISDEELGLFCKRHGHLRCFVPEPNSLMATSYLILDEYMRFLGRKDGKNQASRGILEVGVKQAMREVFWDKESFEARGGVYDWKREEGAGECGTDAEGKALRDALAALE</sequence>
<dbReference type="Pfam" id="PF04055">
    <property type="entry name" value="Radical_SAM"/>
    <property type="match status" value="1"/>
</dbReference>
<evidence type="ECO:0000256" key="2">
    <source>
        <dbReference type="ARBA" id="ARBA00022485"/>
    </source>
</evidence>
<dbReference type="CDD" id="cd01335">
    <property type="entry name" value="Radical_SAM"/>
    <property type="match status" value="1"/>
</dbReference>
<dbReference type="SUPFAM" id="SSF50978">
    <property type="entry name" value="WD40 repeat-like"/>
    <property type="match status" value="1"/>
</dbReference>
<keyword evidence="10" id="KW-1185">Reference proteome</keyword>
<comment type="cofactor">
    <cofactor evidence="1">
        <name>[4Fe-4S] cluster</name>
        <dbReference type="ChEBI" id="CHEBI:49883"/>
    </cofactor>
</comment>
<evidence type="ECO:0000259" key="8">
    <source>
        <dbReference type="Pfam" id="PF04055"/>
    </source>
</evidence>
<evidence type="ECO:0000313" key="10">
    <source>
        <dbReference type="Proteomes" id="UP001172684"/>
    </source>
</evidence>
<dbReference type="InterPro" id="IPR058240">
    <property type="entry name" value="rSAM_sf"/>
</dbReference>
<dbReference type="PANTHER" id="PTHR21339:SF0">
    <property type="entry name" value="S-ADENOSYLMETHIONINE-DEPENDENT NUCLEOTIDE DEHYDRATASE RSAD2"/>
    <property type="match status" value="1"/>
</dbReference>
<evidence type="ECO:0000256" key="1">
    <source>
        <dbReference type="ARBA" id="ARBA00001966"/>
    </source>
</evidence>
<keyword evidence="3" id="KW-0949">S-adenosyl-L-methionine</keyword>
<dbReference type="Gene3D" id="3.20.20.70">
    <property type="entry name" value="Aldolase class I"/>
    <property type="match status" value="1"/>
</dbReference>
<dbReference type="InterPro" id="IPR051196">
    <property type="entry name" value="RSAD2/Viperin_antiviral"/>
</dbReference>
<dbReference type="SFLD" id="SFLDG01067">
    <property type="entry name" value="SPASM/twitch_domain_containing"/>
    <property type="match status" value="1"/>
</dbReference>
<evidence type="ECO:0000256" key="7">
    <source>
        <dbReference type="ARBA" id="ARBA00023118"/>
    </source>
</evidence>
<dbReference type="Proteomes" id="UP001172684">
    <property type="component" value="Unassembled WGS sequence"/>
</dbReference>
<evidence type="ECO:0000313" key="9">
    <source>
        <dbReference type="EMBL" id="KAJ9667467.1"/>
    </source>
</evidence>
<dbReference type="SUPFAM" id="SSF102114">
    <property type="entry name" value="Radical SAM enzymes"/>
    <property type="match status" value="1"/>
</dbReference>
<dbReference type="PANTHER" id="PTHR21339">
    <property type="entry name" value="RADICAL S-ADENOSYL METHIONINE DOMAIN-CONTAINING PROTEIN 2"/>
    <property type="match status" value="1"/>
</dbReference>
<gene>
    <name evidence="9" type="ORF">H2201_002336</name>
</gene>
<evidence type="ECO:0000256" key="3">
    <source>
        <dbReference type="ARBA" id="ARBA00022691"/>
    </source>
</evidence>
<dbReference type="Gene3D" id="2.130.10.10">
    <property type="entry name" value="YVTN repeat-like/Quinoprotein amine dehydrogenase"/>
    <property type="match status" value="2"/>
</dbReference>
<name>A0ABQ9NZA3_9PEZI</name>
<feature type="domain" description="Radical SAM core" evidence="8">
    <location>
        <begin position="510"/>
        <end position="605"/>
    </location>
</feature>
<evidence type="ECO:0000256" key="5">
    <source>
        <dbReference type="ARBA" id="ARBA00023004"/>
    </source>
</evidence>
<proteinExistence type="predicted"/>
<dbReference type="SMART" id="SM00320">
    <property type="entry name" value="WD40"/>
    <property type="match status" value="6"/>
</dbReference>
<keyword evidence="7" id="KW-0051">Antiviral defense</keyword>
<keyword evidence="5" id="KW-0408">Iron</keyword>
<keyword evidence="4" id="KW-0479">Metal-binding</keyword>
<dbReference type="InterPro" id="IPR013785">
    <property type="entry name" value="Aldolase_TIM"/>
</dbReference>
<dbReference type="InterPro" id="IPR007197">
    <property type="entry name" value="rSAM"/>
</dbReference>
<dbReference type="InterPro" id="IPR015943">
    <property type="entry name" value="WD40/YVTN_repeat-like_dom_sf"/>
</dbReference>
<accession>A0ABQ9NZA3</accession>
<protein>
    <recommendedName>
        <fullName evidence="8">Radical SAM core domain-containing protein</fullName>
    </recommendedName>
</protein>
<dbReference type="InterPro" id="IPR036322">
    <property type="entry name" value="WD40_repeat_dom_sf"/>
</dbReference>